<feature type="signal peptide" evidence="1">
    <location>
        <begin position="1"/>
        <end position="15"/>
    </location>
</feature>
<sequence>MRRLFLLLKVGLCISIEYLFSTSTRRYLGTWQENTILGKVTKIQLIVRLSDSGGRGSLIKLNYVCTFVTVSTIATAHAQTDSIPPYHKSEETTDVFYKYPPRQSSLGEQGSLITSLIFNHLRS</sequence>
<gene>
    <name evidence="2" type="ORF">g.45272</name>
</gene>
<keyword evidence="1" id="KW-0732">Signal</keyword>
<organism evidence="2">
    <name type="scientific">Lygus hesperus</name>
    <name type="common">Western plant bug</name>
    <dbReference type="NCBI Taxonomy" id="30085"/>
    <lineage>
        <taxon>Eukaryota</taxon>
        <taxon>Metazoa</taxon>
        <taxon>Ecdysozoa</taxon>
        <taxon>Arthropoda</taxon>
        <taxon>Hexapoda</taxon>
        <taxon>Insecta</taxon>
        <taxon>Pterygota</taxon>
        <taxon>Neoptera</taxon>
        <taxon>Paraneoptera</taxon>
        <taxon>Hemiptera</taxon>
        <taxon>Heteroptera</taxon>
        <taxon>Panheteroptera</taxon>
        <taxon>Cimicomorpha</taxon>
        <taxon>Miridae</taxon>
        <taxon>Mirini</taxon>
        <taxon>Lygus</taxon>
    </lineage>
</organism>
<proteinExistence type="predicted"/>
<accession>A0A146LWR0</accession>
<feature type="chain" id="PRO_5012972339" description="Secreted protein" evidence="1">
    <location>
        <begin position="16"/>
        <end position="123"/>
    </location>
</feature>
<evidence type="ECO:0000256" key="1">
    <source>
        <dbReference type="SAM" id="SignalP"/>
    </source>
</evidence>
<protein>
    <recommendedName>
        <fullName evidence="3">Secreted protein</fullName>
    </recommendedName>
</protein>
<dbReference type="AlphaFoldDB" id="A0A146LWR0"/>
<evidence type="ECO:0008006" key="3">
    <source>
        <dbReference type="Google" id="ProtNLM"/>
    </source>
</evidence>
<reference evidence="2" key="1">
    <citation type="journal article" date="2016" name="Gigascience">
        <title>De novo construction of an expanded transcriptome assembly for the western tarnished plant bug, Lygus hesperus.</title>
        <authorList>
            <person name="Tassone E.E."/>
            <person name="Geib S.M."/>
            <person name="Hall B."/>
            <person name="Fabrick J.A."/>
            <person name="Brent C.S."/>
            <person name="Hull J.J."/>
        </authorList>
    </citation>
    <scope>NUCLEOTIDE SEQUENCE</scope>
</reference>
<evidence type="ECO:0000313" key="2">
    <source>
        <dbReference type="EMBL" id="JAQ11116.1"/>
    </source>
</evidence>
<dbReference type="EMBL" id="GDHC01007513">
    <property type="protein sequence ID" value="JAQ11116.1"/>
    <property type="molecule type" value="Transcribed_RNA"/>
</dbReference>
<name>A0A146LWR0_LYGHE</name>